<reference evidence="1 2" key="1">
    <citation type="submission" date="2016-09" db="EMBL/GenBank/DDBJ databases">
        <title>Genome sequence of Eubacterium angustum.</title>
        <authorList>
            <person name="Poehlein A."/>
            <person name="Daniel R."/>
        </authorList>
    </citation>
    <scope>NUCLEOTIDE SEQUENCE [LARGE SCALE GENOMIC DNA]</scope>
    <source>
        <strain evidence="1 2">DSM 1989</strain>
    </source>
</reference>
<dbReference type="OrthoDB" id="1913594at2"/>
<protein>
    <submittedName>
        <fullName evidence="1">Uncharacterized protein</fullName>
    </submittedName>
</protein>
<keyword evidence="2" id="KW-1185">Reference proteome</keyword>
<proteinExistence type="predicted"/>
<comment type="caution">
    <text evidence="1">The sequence shown here is derived from an EMBL/GenBank/DDBJ whole genome shotgun (WGS) entry which is preliminary data.</text>
</comment>
<evidence type="ECO:0000313" key="2">
    <source>
        <dbReference type="Proteomes" id="UP000180254"/>
    </source>
</evidence>
<dbReference type="STRING" id="39480.EUAN_12520"/>
<dbReference type="Proteomes" id="UP000180254">
    <property type="component" value="Unassembled WGS sequence"/>
</dbReference>
<dbReference type="RefSeq" id="WP_071062787.1">
    <property type="nucleotide sequence ID" value="NZ_MKIE01000004.1"/>
</dbReference>
<name>A0A1S1V6C2_9FIRM</name>
<dbReference type="EMBL" id="MKIE01000004">
    <property type="protein sequence ID" value="OHW62183.1"/>
    <property type="molecule type" value="Genomic_DNA"/>
</dbReference>
<evidence type="ECO:0000313" key="1">
    <source>
        <dbReference type="EMBL" id="OHW62183.1"/>
    </source>
</evidence>
<accession>A0A1S1V6C2</accession>
<dbReference type="AlphaFoldDB" id="A0A1S1V6C2"/>
<gene>
    <name evidence="1" type="ORF">EUAN_12520</name>
</gene>
<organism evidence="1 2">
    <name type="scientific">Andreesenia angusta</name>
    <dbReference type="NCBI Taxonomy" id="39480"/>
    <lineage>
        <taxon>Bacteria</taxon>
        <taxon>Bacillati</taxon>
        <taxon>Bacillota</taxon>
        <taxon>Tissierellia</taxon>
        <taxon>Tissierellales</taxon>
        <taxon>Gottschalkiaceae</taxon>
        <taxon>Andreesenia</taxon>
    </lineage>
</organism>
<sequence>MEKDNRKRYEIECPECGKILWACKSLFQEMGMLDAGHGSCMECGTFLNLTLDKENDRMIAIRFEEYKEKKLKERAAK</sequence>